<dbReference type="InterPro" id="IPR002300">
    <property type="entry name" value="aa-tRNA-synth_Ia"/>
</dbReference>
<dbReference type="InterPro" id="IPR037118">
    <property type="entry name" value="Val-tRNA_synth_C_sf"/>
</dbReference>
<comment type="subunit">
    <text evidence="8">Monomer.</text>
</comment>
<dbReference type="Gene3D" id="1.10.730.10">
    <property type="entry name" value="Isoleucyl-tRNA Synthetase, Domain 1"/>
    <property type="match status" value="2"/>
</dbReference>
<dbReference type="PANTHER" id="PTHR11946:SF93">
    <property type="entry name" value="VALINE--TRNA LIGASE, CHLOROPLASTIC_MITOCHONDRIAL 2"/>
    <property type="match status" value="1"/>
</dbReference>
<evidence type="ECO:0000256" key="3">
    <source>
        <dbReference type="ARBA" id="ARBA00022741"/>
    </source>
</evidence>
<dbReference type="PROSITE" id="PS00178">
    <property type="entry name" value="AA_TRNA_LIGASE_I"/>
    <property type="match status" value="1"/>
</dbReference>
<comment type="domain">
    <text evidence="8">ValRS has two distinct active sites: one for aminoacylation and one for editing. The misactivated threonine is translocated from the active site to the editing site.</text>
</comment>
<dbReference type="PRINTS" id="PR00986">
    <property type="entry name" value="TRNASYNTHVAL"/>
</dbReference>
<keyword evidence="3 8" id="KW-0547">Nucleotide-binding</keyword>
<evidence type="ECO:0000313" key="12">
    <source>
        <dbReference type="EMBL" id="MDM4016662.1"/>
    </source>
</evidence>
<evidence type="ECO:0000259" key="10">
    <source>
        <dbReference type="Pfam" id="PF08264"/>
    </source>
</evidence>
<keyword evidence="2 8" id="KW-0436">Ligase</keyword>
<dbReference type="EC" id="6.1.1.9" evidence="8"/>
<dbReference type="Pfam" id="PF10458">
    <property type="entry name" value="Val_tRNA-synt_C"/>
    <property type="match status" value="1"/>
</dbReference>
<dbReference type="InterPro" id="IPR014729">
    <property type="entry name" value="Rossmann-like_a/b/a_fold"/>
</dbReference>
<keyword evidence="6 8" id="KW-0030">Aminoacyl-tRNA synthetase</keyword>
<evidence type="ECO:0000259" key="9">
    <source>
        <dbReference type="Pfam" id="PF00133"/>
    </source>
</evidence>
<dbReference type="InterPro" id="IPR033705">
    <property type="entry name" value="Anticodon_Ia_Val"/>
</dbReference>
<evidence type="ECO:0000256" key="6">
    <source>
        <dbReference type="ARBA" id="ARBA00023146"/>
    </source>
</evidence>
<dbReference type="PANTHER" id="PTHR11946">
    <property type="entry name" value="VALYL-TRNA SYNTHETASES"/>
    <property type="match status" value="1"/>
</dbReference>
<dbReference type="Gene3D" id="3.90.740.10">
    <property type="entry name" value="Valyl/Leucyl/Isoleucyl-tRNA synthetase, editing domain"/>
    <property type="match status" value="1"/>
</dbReference>
<evidence type="ECO:0000313" key="13">
    <source>
        <dbReference type="Proteomes" id="UP001239462"/>
    </source>
</evidence>
<dbReference type="SUPFAM" id="SSF52374">
    <property type="entry name" value="Nucleotidylyl transferase"/>
    <property type="match status" value="1"/>
</dbReference>
<dbReference type="Pfam" id="PF08264">
    <property type="entry name" value="Anticodon_1"/>
    <property type="match status" value="1"/>
</dbReference>
<dbReference type="SUPFAM" id="SSF47323">
    <property type="entry name" value="Anticodon-binding domain of a subclass of class I aminoacyl-tRNA synthetases"/>
    <property type="match status" value="1"/>
</dbReference>
<keyword evidence="8" id="KW-0175">Coiled coil</keyword>
<evidence type="ECO:0000256" key="1">
    <source>
        <dbReference type="ARBA" id="ARBA00022490"/>
    </source>
</evidence>
<proteinExistence type="inferred from homology"/>
<organism evidence="12 13">
    <name type="scientific">Roseiconus lacunae</name>
    <dbReference type="NCBI Taxonomy" id="2605694"/>
    <lineage>
        <taxon>Bacteria</taxon>
        <taxon>Pseudomonadati</taxon>
        <taxon>Planctomycetota</taxon>
        <taxon>Planctomycetia</taxon>
        <taxon>Pirellulales</taxon>
        <taxon>Pirellulaceae</taxon>
        <taxon>Roseiconus</taxon>
    </lineage>
</organism>
<dbReference type="SUPFAM" id="SSF46589">
    <property type="entry name" value="tRNA-binding arm"/>
    <property type="match status" value="1"/>
</dbReference>
<dbReference type="SUPFAM" id="SSF50677">
    <property type="entry name" value="ValRS/IleRS/LeuRS editing domain"/>
    <property type="match status" value="1"/>
</dbReference>
<evidence type="ECO:0000256" key="8">
    <source>
        <dbReference type="HAMAP-Rule" id="MF_02004"/>
    </source>
</evidence>
<feature type="short sequence motif" description="'HIGH' region" evidence="8">
    <location>
        <begin position="47"/>
        <end position="57"/>
    </location>
</feature>
<comment type="function">
    <text evidence="8">Catalyzes the attachment of valine to tRNA(Val). As ValRS can inadvertently accommodate and process structurally similar amino acids such as threonine, to avoid such errors, it has a 'posttransfer' editing activity that hydrolyzes mischarged Thr-tRNA(Val) in a tRNA-dependent manner.</text>
</comment>
<protein>
    <recommendedName>
        <fullName evidence="8">Valine--tRNA ligase</fullName>
        <ecNumber evidence="8">6.1.1.9</ecNumber>
    </recommendedName>
    <alternativeName>
        <fullName evidence="8">Valyl-tRNA synthetase</fullName>
        <shortName evidence="8">ValRS</shortName>
    </alternativeName>
</protein>
<dbReference type="RefSeq" id="WP_289164306.1">
    <property type="nucleotide sequence ID" value="NZ_JASZZN010000009.1"/>
</dbReference>
<keyword evidence="13" id="KW-1185">Reference proteome</keyword>
<comment type="subcellular location">
    <subcellularLocation>
        <location evidence="8">Cytoplasm</location>
    </subcellularLocation>
</comment>
<dbReference type="EMBL" id="JASZZN010000009">
    <property type="protein sequence ID" value="MDM4016662.1"/>
    <property type="molecule type" value="Genomic_DNA"/>
</dbReference>
<gene>
    <name evidence="8" type="primary">valS</name>
    <name evidence="12" type="ORF">QTN89_14545</name>
</gene>
<dbReference type="CDD" id="cd00817">
    <property type="entry name" value="ValRS_core"/>
    <property type="match status" value="1"/>
</dbReference>
<dbReference type="InterPro" id="IPR009008">
    <property type="entry name" value="Val/Leu/Ile-tRNA-synth_edit"/>
</dbReference>
<comment type="caution">
    <text evidence="8">Lacks conserved residue(s) required for the propagation of feature annotation.</text>
</comment>
<dbReference type="Gene3D" id="3.40.50.620">
    <property type="entry name" value="HUPs"/>
    <property type="match status" value="2"/>
</dbReference>
<feature type="domain" description="Valyl-tRNA synthetase tRNA-binding arm" evidence="11">
    <location>
        <begin position="962"/>
        <end position="1026"/>
    </location>
</feature>
<keyword evidence="4 8" id="KW-0067">ATP-binding</keyword>
<comment type="caution">
    <text evidence="12">The sequence shown here is derived from an EMBL/GenBank/DDBJ whole genome shotgun (WGS) entry which is preliminary data.</text>
</comment>
<evidence type="ECO:0000256" key="4">
    <source>
        <dbReference type="ARBA" id="ARBA00022840"/>
    </source>
</evidence>
<feature type="domain" description="Aminoacyl-tRNA synthetase class Ia" evidence="9">
    <location>
        <begin position="19"/>
        <end position="651"/>
    </location>
</feature>
<dbReference type="HAMAP" id="MF_02004">
    <property type="entry name" value="Val_tRNA_synth_type1"/>
    <property type="match status" value="1"/>
</dbReference>
<comment type="domain">
    <text evidence="8">The C-terminal coiled-coil domain is crucial for aminoacylation activity.</text>
</comment>
<evidence type="ECO:0000259" key="11">
    <source>
        <dbReference type="Pfam" id="PF10458"/>
    </source>
</evidence>
<dbReference type="Proteomes" id="UP001239462">
    <property type="component" value="Unassembled WGS sequence"/>
</dbReference>
<dbReference type="InterPro" id="IPR009080">
    <property type="entry name" value="tRNAsynth_Ia_anticodon-bd"/>
</dbReference>
<name>A0ABT7PJI4_9BACT</name>
<keyword evidence="1 8" id="KW-0963">Cytoplasm</keyword>
<sequence length="1033" mass="116433">MNENSIPIRFEHSTAADEIAQRWDLAGCSHAKVNPDKKPYTIVIPPPNVTGALHLGHGLNNTLQDILIRTKRMQGFETLWMPGTDHAGIATQAVVERRLKEQENLSRHDIGREGLVKRIWDWKDQYEKRIIGQLKRMGCSCDWERLRFTLDPTCAAAVRATFFDLFNKQLIYRGKRLVNWDTFLQTAVSNDEVENVTKKGHFYHFRYPVIDPQPGEPEFVEIATTRPETMLGDTAVAVHPDPAAALDELENELREKLAVSSAKEKPDVEAQMEAIEKRRASMLPKLEVLRDMAADGRMLKLPLADRAIPLVADQWAKPGLGSGCVKITPAHDPNDYEVGQRQSLPMINIMNPDGTINDVVPAYQGLTIPQARKKVVADLEEAGLLGDIEDREIEMPLSDRSKTPIEPYLADQWFVKMDDLAQSAMDAVSDERVKIFPTRYRKGYLDWLGEKRDWPVSRQLWWGHRIPIWTASFENREQAEAIVTKTRALASDDKLSASLQADADGKSYSVFVCLREEDSPLEPKLEALRLVRDPDVLDTWFSSALWPHSTLGWPQKTPELEYFYPTSTLTTSRDIITLWVARMVLMGLNNLGEIPFDQVYIHPTILDGHGERMSKSKGNGVDPIDVIEKFGPDALRFGLTEIATETQDVRMPVQYECPHCEKLVDQTKKNRTATTIDCPGCKKTFSTQWAESDADKKHPKAAVVSEKFENSRNFVNKFWNASRFVLMNLDGFEPQKIDVAALPVEDRWLLSRLATVTRQVTDAIETFKFAEARSVIYDFAWNEFCSFYVEIAKPRLSDEKTRGISQNVIVHGLDTLLRLLHPITPFVTESIWGYLGEIAPKRGLDPEPASKLLMQAEWPQHDASHDDPSIERQFSEFQQVVVAIRQIRASQSIKPQETVPVAITCSESSQQLLEPMTAYFGALAGADVIAIGPETQAFETDAPLAIPGIGIEVHVDLEKFIDVEAELSRLEKLLGQIIKQVAGKESKLANENFVSRAPADVVEKERSSLSDLIARQASVEADIQKLREKASSD</sequence>
<feature type="binding site" evidence="8">
    <location>
        <position position="615"/>
    </location>
    <ligand>
        <name>ATP</name>
        <dbReference type="ChEBI" id="CHEBI:30616"/>
    </ligand>
</feature>
<keyword evidence="5 8" id="KW-0648">Protein biosynthesis</keyword>
<evidence type="ECO:0000256" key="2">
    <source>
        <dbReference type="ARBA" id="ARBA00022598"/>
    </source>
</evidence>
<dbReference type="CDD" id="cd07962">
    <property type="entry name" value="Anticodon_Ia_Val"/>
    <property type="match status" value="1"/>
</dbReference>
<dbReference type="InterPro" id="IPR002303">
    <property type="entry name" value="Valyl-tRNA_ligase"/>
</dbReference>
<comment type="similarity">
    <text evidence="8">Belongs to the class-I aminoacyl-tRNA synthetase family. ValS type 1 subfamily.</text>
</comment>
<dbReference type="InterPro" id="IPR010978">
    <property type="entry name" value="tRNA-bd_arm"/>
</dbReference>
<dbReference type="Gene3D" id="1.10.287.380">
    <property type="entry name" value="Valyl-tRNA synthetase, C-terminal domain"/>
    <property type="match status" value="1"/>
</dbReference>
<accession>A0ABT7PJI4</accession>
<dbReference type="GO" id="GO:0004832">
    <property type="term" value="F:valine-tRNA ligase activity"/>
    <property type="evidence" value="ECO:0007669"/>
    <property type="project" value="UniProtKB-EC"/>
</dbReference>
<evidence type="ECO:0000256" key="7">
    <source>
        <dbReference type="ARBA" id="ARBA00047552"/>
    </source>
</evidence>
<dbReference type="Pfam" id="PF00133">
    <property type="entry name" value="tRNA-synt_1"/>
    <property type="match status" value="1"/>
</dbReference>
<dbReference type="InterPro" id="IPR001412">
    <property type="entry name" value="aa-tRNA-synth_I_CS"/>
</dbReference>
<comment type="catalytic activity">
    <reaction evidence="7 8">
        <text>tRNA(Val) + L-valine + ATP = L-valyl-tRNA(Val) + AMP + diphosphate</text>
        <dbReference type="Rhea" id="RHEA:10704"/>
        <dbReference type="Rhea" id="RHEA-COMP:9672"/>
        <dbReference type="Rhea" id="RHEA-COMP:9708"/>
        <dbReference type="ChEBI" id="CHEBI:30616"/>
        <dbReference type="ChEBI" id="CHEBI:33019"/>
        <dbReference type="ChEBI" id="CHEBI:57762"/>
        <dbReference type="ChEBI" id="CHEBI:78442"/>
        <dbReference type="ChEBI" id="CHEBI:78537"/>
        <dbReference type="ChEBI" id="CHEBI:456215"/>
        <dbReference type="EC" id="6.1.1.9"/>
    </reaction>
</comment>
<evidence type="ECO:0000256" key="5">
    <source>
        <dbReference type="ARBA" id="ARBA00022917"/>
    </source>
</evidence>
<feature type="domain" description="Methionyl/Valyl/Leucyl/Isoleucyl-tRNA synthetase anticodon-binding" evidence="10">
    <location>
        <begin position="746"/>
        <end position="902"/>
    </location>
</feature>
<dbReference type="InterPro" id="IPR013155">
    <property type="entry name" value="M/V/L/I-tRNA-synth_anticd-bd"/>
</dbReference>
<reference evidence="12 13" key="1">
    <citation type="submission" date="2023-06" db="EMBL/GenBank/DDBJ databases">
        <title>Roseiconus lacunae JC819 isolated from Gulf of Mannar region, Tamil Nadu.</title>
        <authorList>
            <person name="Pk S."/>
            <person name="Ch S."/>
            <person name="Ch V.R."/>
        </authorList>
    </citation>
    <scope>NUCLEOTIDE SEQUENCE [LARGE SCALE GENOMIC DNA]</scope>
    <source>
        <strain evidence="12 13">JC819</strain>
    </source>
</reference>
<dbReference type="InterPro" id="IPR019499">
    <property type="entry name" value="Val-tRNA_synth_tRNA-bd"/>
</dbReference>